<dbReference type="CDD" id="cd02966">
    <property type="entry name" value="TlpA_like_family"/>
    <property type="match status" value="1"/>
</dbReference>
<dbReference type="AlphaFoldDB" id="A0A520MRN1"/>
<evidence type="ECO:0000313" key="3">
    <source>
        <dbReference type="Proteomes" id="UP000320146"/>
    </source>
</evidence>
<dbReference type="PROSITE" id="PS51352">
    <property type="entry name" value="THIOREDOXIN_2"/>
    <property type="match status" value="1"/>
</dbReference>
<feature type="domain" description="Thioredoxin" evidence="1">
    <location>
        <begin position="8"/>
        <end position="143"/>
    </location>
</feature>
<protein>
    <submittedName>
        <fullName evidence="2">TlpA family protein disulfide reductase</fullName>
    </submittedName>
</protein>
<dbReference type="InterPro" id="IPR050553">
    <property type="entry name" value="Thioredoxin_ResA/DsbE_sf"/>
</dbReference>
<organism evidence="2 3">
    <name type="scientific">SAR86 cluster bacterium</name>
    <dbReference type="NCBI Taxonomy" id="2030880"/>
    <lineage>
        <taxon>Bacteria</taxon>
        <taxon>Pseudomonadati</taxon>
        <taxon>Pseudomonadota</taxon>
        <taxon>Gammaproteobacteria</taxon>
        <taxon>SAR86 cluster</taxon>
    </lineage>
</organism>
<accession>A0A520MRN1</accession>
<dbReference type="GO" id="GO:0016491">
    <property type="term" value="F:oxidoreductase activity"/>
    <property type="evidence" value="ECO:0007669"/>
    <property type="project" value="InterPro"/>
</dbReference>
<dbReference type="EMBL" id="SHBL01000022">
    <property type="protein sequence ID" value="RZO23858.1"/>
    <property type="molecule type" value="Genomic_DNA"/>
</dbReference>
<dbReference type="SUPFAM" id="SSF52833">
    <property type="entry name" value="Thioredoxin-like"/>
    <property type="match status" value="1"/>
</dbReference>
<name>A0A520MRN1_9GAMM</name>
<gene>
    <name evidence="2" type="ORF">EVA99_03030</name>
</gene>
<dbReference type="PANTHER" id="PTHR42852">
    <property type="entry name" value="THIOL:DISULFIDE INTERCHANGE PROTEIN DSBE"/>
    <property type="match status" value="1"/>
</dbReference>
<sequence length="143" mass="16572">MRLIIILLILLTSCTRMDVDITQGGKISSEQLAEKIVVLNIWADWCPPCIVEMPYFNKLDEQEDVVVIGFHFDQFDVLDSEEVNRLINKFDMEFLNMETDPREIWGMEIPVHVPTTYIIKNNLIVKTLITPQTYESLVEAVNI</sequence>
<evidence type="ECO:0000259" key="1">
    <source>
        <dbReference type="PROSITE" id="PS51352"/>
    </source>
</evidence>
<evidence type="ECO:0000313" key="2">
    <source>
        <dbReference type="EMBL" id="RZO23858.1"/>
    </source>
</evidence>
<reference evidence="2 3" key="1">
    <citation type="submission" date="2019-02" db="EMBL/GenBank/DDBJ databases">
        <title>Prokaryotic population dynamics and viral predation in marine succession experiment using metagenomics: the confinement effect.</title>
        <authorList>
            <person name="Haro-Moreno J.M."/>
            <person name="Rodriguez-Valera F."/>
            <person name="Lopez-Perez M."/>
        </authorList>
    </citation>
    <scope>NUCLEOTIDE SEQUENCE [LARGE SCALE GENOMIC DNA]</scope>
    <source>
        <strain evidence="2">MED-G166</strain>
    </source>
</reference>
<comment type="caution">
    <text evidence="2">The sequence shown here is derived from an EMBL/GenBank/DDBJ whole genome shotgun (WGS) entry which is preliminary data.</text>
</comment>
<dbReference type="InterPro" id="IPR013766">
    <property type="entry name" value="Thioredoxin_domain"/>
</dbReference>
<dbReference type="Pfam" id="PF00578">
    <property type="entry name" value="AhpC-TSA"/>
    <property type="match status" value="1"/>
</dbReference>
<dbReference type="Proteomes" id="UP000320146">
    <property type="component" value="Unassembled WGS sequence"/>
</dbReference>
<proteinExistence type="predicted"/>
<dbReference type="Gene3D" id="3.40.30.10">
    <property type="entry name" value="Glutaredoxin"/>
    <property type="match status" value="1"/>
</dbReference>
<dbReference type="InterPro" id="IPR000866">
    <property type="entry name" value="AhpC/TSA"/>
</dbReference>
<dbReference type="PANTHER" id="PTHR42852:SF13">
    <property type="entry name" value="PROTEIN DIPZ"/>
    <property type="match status" value="1"/>
</dbReference>
<dbReference type="GO" id="GO:0016209">
    <property type="term" value="F:antioxidant activity"/>
    <property type="evidence" value="ECO:0007669"/>
    <property type="project" value="InterPro"/>
</dbReference>
<dbReference type="InterPro" id="IPR036249">
    <property type="entry name" value="Thioredoxin-like_sf"/>
</dbReference>